<keyword evidence="3" id="KW-1185">Reference proteome</keyword>
<organism evidence="4">
    <name type="scientific">Strongyloides stercoralis</name>
    <name type="common">Threadworm</name>
    <dbReference type="NCBI Taxonomy" id="6248"/>
    <lineage>
        <taxon>Eukaryota</taxon>
        <taxon>Metazoa</taxon>
        <taxon>Ecdysozoa</taxon>
        <taxon>Nematoda</taxon>
        <taxon>Chromadorea</taxon>
        <taxon>Rhabditida</taxon>
        <taxon>Tylenchina</taxon>
        <taxon>Panagrolaimomorpha</taxon>
        <taxon>Strongyloidoidea</taxon>
        <taxon>Strongyloididae</taxon>
        <taxon>Strongyloides</taxon>
    </lineage>
</organism>
<evidence type="ECO:0000313" key="4">
    <source>
        <dbReference type="WBParaSite" id="SSTP_0000315300.1"/>
    </source>
</evidence>
<sequence>MKFATTFWLTLGIVSVANAQIKPVVRGDGKIVIPIQGVNTNEYVIHLVKENDKKIAKSSESEKKPLILKDVDVSKGKRVKSQKCTNKLKKKSNKLGKEISERTKIMRDTRKKIRALKKMNKISPVPDFDRKIERLELLHQLSNNKKNMADAKKRLVDLRLKKDVSQEKIDDERKKSRNSLKHASLTKNVINLKITLFYLQKKYDSIKQKDVDSEKRKTELGVKIAEIKMKLILAEKKLEEFQRQVGVQRVEQSLIKQKLLSTTKTSKTGEKLSSTTETSKTKRRIIVRKIKISPQKRNINGNSKDIIYKRVKNLKLVKPTKKKLSISAPKSGTADKSKINLIIQIDDSKYTKTTDKKQ</sequence>
<evidence type="ECO:0000256" key="2">
    <source>
        <dbReference type="SAM" id="SignalP"/>
    </source>
</evidence>
<evidence type="ECO:0000256" key="1">
    <source>
        <dbReference type="SAM" id="Coils"/>
    </source>
</evidence>
<evidence type="ECO:0000313" key="5">
    <source>
        <dbReference type="WBParaSite" id="TCONS_00002237.p1"/>
    </source>
</evidence>
<feature type="coiled-coil region" evidence="1">
    <location>
        <begin position="141"/>
        <end position="175"/>
    </location>
</feature>
<keyword evidence="1" id="KW-0175">Coiled coil</keyword>
<protein>
    <submittedName>
        <fullName evidence="4">DUF4140 domain-containing protein</fullName>
    </submittedName>
    <submittedName>
        <fullName evidence="5">Lebercilin domain-containing protein</fullName>
    </submittedName>
</protein>
<feature type="chain" id="PRO_5005327273" evidence="2">
    <location>
        <begin position="20"/>
        <end position="358"/>
    </location>
</feature>
<name>A0A0K0E0Z1_STRER</name>
<proteinExistence type="predicted"/>
<feature type="signal peptide" evidence="2">
    <location>
        <begin position="1"/>
        <end position="19"/>
    </location>
</feature>
<dbReference type="WBParaSite" id="SSTP_0000315300.1">
    <property type="protein sequence ID" value="SSTP_0000315300.1"/>
    <property type="gene ID" value="SSTP_0000315300"/>
</dbReference>
<dbReference type="Proteomes" id="UP000035681">
    <property type="component" value="Unplaced"/>
</dbReference>
<dbReference type="WBParaSite" id="TCONS_00002237.p1">
    <property type="protein sequence ID" value="TCONS_00002237.p1"/>
    <property type="gene ID" value="XLOC_002112"/>
</dbReference>
<keyword evidence="2" id="KW-0732">Signal</keyword>
<accession>A0A0K0E0Z1</accession>
<reference evidence="4" key="1">
    <citation type="submission" date="2015-08" db="UniProtKB">
        <authorList>
            <consortium name="WormBaseParasite"/>
        </authorList>
    </citation>
    <scope>IDENTIFICATION</scope>
</reference>
<dbReference type="AlphaFoldDB" id="A0A0K0E0Z1"/>
<evidence type="ECO:0000313" key="3">
    <source>
        <dbReference type="Proteomes" id="UP000035681"/>
    </source>
</evidence>